<proteinExistence type="predicted"/>
<evidence type="ECO:0000313" key="1">
    <source>
        <dbReference type="EMBL" id="RWX02633.1"/>
    </source>
</evidence>
<dbReference type="OrthoDB" id="1144076at2"/>
<dbReference type="EMBL" id="SBII01000002">
    <property type="protein sequence ID" value="RWX02633.1"/>
    <property type="molecule type" value="Genomic_DNA"/>
</dbReference>
<organism evidence="1 2">
    <name type="scientific">Flavobacterium cerinum</name>
    <dbReference type="NCBI Taxonomy" id="2502784"/>
    <lineage>
        <taxon>Bacteria</taxon>
        <taxon>Pseudomonadati</taxon>
        <taxon>Bacteroidota</taxon>
        <taxon>Flavobacteriia</taxon>
        <taxon>Flavobacteriales</taxon>
        <taxon>Flavobacteriaceae</taxon>
        <taxon>Flavobacterium</taxon>
    </lineage>
</organism>
<gene>
    <name evidence="1" type="ORF">EPI11_04255</name>
</gene>
<sequence>MREGKFMYKDSDGDDIIVTINGEAVTEDHKGGKYVLISKIKWISDCEYENMLVMSTVPKFPLAPGTVMNVTIDKVDGNNIHFTATAIGKSFHGIMKKIK</sequence>
<accession>A0A444HEK4</accession>
<evidence type="ECO:0000313" key="2">
    <source>
        <dbReference type="Proteomes" id="UP000287527"/>
    </source>
</evidence>
<keyword evidence="2" id="KW-1185">Reference proteome</keyword>
<comment type="caution">
    <text evidence="1">The sequence shown here is derived from an EMBL/GenBank/DDBJ whole genome shotgun (WGS) entry which is preliminary data.</text>
</comment>
<name>A0A444HEK4_9FLAO</name>
<dbReference type="Proteomes" id="UP000287527">
    <property type="component" value="Unassembled WGS sequence"/>
</dbReference>
<protein>
    <submittedName>
        <fullName evidence="1">Uncharacterized protein</fullName>
    </submittedName>
</protein>
<dbReference type="AlphaFoldDB" id="A0A444HEK4"/>
<reference evidence="1 2" key="1">
    <citation type="submission" date="2019-01" db="EMBL/GenBank/DDBJ databases">
        <title>Flavobacterium sp. nov.,isolated from freshwater.</title>
        <authorList>
            <person name="Zhang R."/>
            <person name="Du Z.-J."/>
        </authorList>
    </citation>
    <scope>NUCLEOTIDE SEQUENCE [LARGE SCALE GENOMIC DNA]</scope>
    <source>
        <strain evidence="1 2">1E403</strain>
    </source>
</reference>